<feature type="compositionally biased region" description="Low complexity" evidence="2">
    <location>
        <begin position="440"/>
        <end position="475"/>
    </location>
</feature>
<feature type="compositionally biased region" description="Low complexity" evidence="2">
    <location>
        <begin position="482"/>
        <end position="492"/>
    </location>
</feature>
<dbReference type="GO" id="GO:0006457">
    <property type="term" value="P:protein folding"/>
    <property type="evidence" value="ECO:0007669"/>
    <property type="project" value="TreeGrafter"/>
</dbReference>
<feature type="compositionally biased region" description="Basic residues" evidence="2">
    <location>
        <begin position="694"/>
        <end position="711"/>
    </location>
</feature>
<evidence type="ECO:0000256" key="1">
    <source>
        <dbReference type="ARBA" id="ARBA00007365"/>
    </source>
</evidence>
<dbReference type="GO" id="GO:0016018">
    <property type="term" value="F:cyclosporin A binding"/>
    <property type="evidence" value="ECO:0007669"/>
    <property type="project" value="TreeGrafter"/>
</dbReference>
<feature type="compositionally biased region" description="Low complexity" evidence="2">
    <location>
        <begin position="282"/>
        <end position="292"/>
    </location>
</feature>
<dbReference type="InterPro" id="IPR029000">
    <property type="entry name" value="Cyclophilin-like_dom_sf"/>
</dbReference>
<dbReference type="PANTHER" id="PTHR11071">
    <property type="entry name" value="PEPTIDYL-PROLYL CIS-TRANS ISOMERASE"/>
    <property type="match status" value="1"/>
</dbReference>
<feature type="domain" description="PPIase cyclophilin-type" evidence="3">
    <location>
        <begin position="10"/>
        <end position="213"/>
    </location>
</feature>
<feature type="compositionally biased region" description="Basic residues" evidence="2">
    <location>
        <begin position="620"/>
        <end position="648"/>
    </location>
</feature>
<dbReference type="PRINTS" id="PR00153">
    <property type="entry name" value="CSAPPISMRASE"/>
</dbReference>
<dbReference type="InterPro" id="IPR002130">
    <property type="entry name" value="Cyclophilin-type_PPIase_dom"/>
</dbReference>
<feature type="region of interest" description="Disordered" evidence="2">
    <location>
        <begin position="217"/>
        <end position="866"/>
    </location>
</feature>
<feature type="compositionally biased region" description="Basic residues" evidence="2">
    <location>
        <begin position="850"/>
        <end position="865"/>
    </location>
</feature>
<feature type="compositionally biased region" description="Polar residues" evidence="2">
    <location>
        <begin position="712"/>
        <end position="725"/>
    </location>
</feature>
<feature type="compositionally biased region" description="Basic residues" evidence="2">
    <location>
        <begin position="242"/>
        <end position="256"/>
    </location>
</feature>
<dbReference type="GO" id="GO:0005737">
    <property type="term" value="C:cytoplasm"/>
    <property type="evidence" value="ECO:0007669"/>
    <property type="project" value="TreeGrafter"/>
</dbReference>
<dbReference type="GO" id="GO:0003755">
    <property type="term" value="F:peptidyl-prolyl cis-trans isomerase activity"/>
    <property type="evidence" value="ECO:0007669"/>
    <property type="project" value="InterPro"/>
</dbReference>
<dbReference type="SUPFAM" id="SSF50891">
    <property type="entry name" value="Cyclophilin-like"/>
    <property type="match status" value="1"/>
</dbReference>
<feature type="compositionally biased region" description="Basic and acidic residues" evidence="2">
    <location>
        <begin position="390"/>
        <end position="412"/>
    </location>
</feature>
<feature type="compositionally biased region" description="Basic and acidic residues" evidence="2">
    <location>
        <begin position="421"/>
        <end position="431"/>
    </location>
</feature>
<feature type="compositionally biased region" description="Basic and acidic residues" evidence="2">
    <location>
        <begin position="335"/>
        <end position="347"/>
    </location>
</feature>
<evidence type="ECO:0000256" key="2">
    <source>
        <dbReference type="SAM" id="MobiDB-lite"/>
    </source>
</evidence>
<dbReference type="Gene3D" id="2.40.100.10">
    <property type="entry name" value="Cyclophilin-like"/>
    <property type="match status" value="1"/>
</dbReference>
<feature type="compositionally biased region" description="Low complexity" evidence="2">
    <location>
        <begin position="678"/>
        <end position="689"/>
    </location>
</feature>
<dbReference type="EMBL" id="OY731405">
    <property type="protein sequence ID" value="CAJ1972099.1"/>
    <property type="molecule type" value="Genomic_DNA"/>
</dbReference>
<gene>
    <name evidence="4" type="ORF">AYBTSS11_LOCUS24113</name>
</gene>
<dbReference type="Gramene" id="rna-AYBTSS11_LOCUS24113">
    <property type="protein sequence ID" value="CAJ1972099.1"/>
    <property type="gene ID" value="gene-AYBTSS11_LOCUS24113"/>
</dbReference>
<feature type="compositionally biased region" description="Basic residues" evidence="2">
    <location>
        <begin position="297"/>
        <end position="334"/>
    </location>
</feature>
<feature type="compositionally biased region" description="Basic and acidic residues" evidence="2">
    <location>
        <begin position="227"/>
        <end position="241"/>
    </location>
</feature>
<dbReference type="Pfam" id="PF00160">
    <property type="entry name" value="Pro_isomerase"/>
    <property type="match status" value="1"/>
</dbReference>
<sequence>MAKKKNCLVFMDVSIDGDPVERMVFELFSDVAPKTAENFRALCTGERGVGPNTGKALHYKGSFFHRIVKGSVAWGTGLMVTTAFLGGDFVNRNGTYGAVSSNPLGHTCATEIAVDMMSFSHGTGGESIYGSKFPDESPRLKHDTPGLLSMPVAVRDTHGSHFIITFKADPHLDRKHVVFGKLVQGHNILKKIEDVGDEEGLPSVTVKIINCGEHNEDGKKIKKSKKGRDGFSETNSHELHRGKYKKSSGDKRKRRTYYSSESDSSSDSDKQSSESDYDSDSDISSSSYTSSSSEDRRRKRKRSRKDKHRREKRREKHREKRQRKQDRRSKRKSRRELTSHTDSDESKSGNSSGGESCGARAKDRRHKDNSKRPAEGQSSLVVEKQLPPNDLKKKEKLDMLEEELPKENEERYSNGIGANYKSDRSEGRQPDVMDDQPGKSRSQSMSISPRSASKSPSSPKRSASKSPGCSGSPRAPLRRSLSRSPVRSTSKSPNRRSISRSIVRGRKGISFSRSPVRSRGDRSVSASPVRSLCQSQQRTSPRAASRRSISRSPVRSRGHKSAGPSPGRSLSRGRVRTSPRMPSRTSISRSPVRSPGSRSVSRSPVRSPGSKSVSASPVRSRSHRNSPRALSRRSISRSPVRTHNHRSVYRSPVRSRDHRSVSASPIRSLSRNRRKSSPRSSSRRSISTSPVRTYNHKSLSRSPVRSHRRKSVSASPVRSFSRGCQRSSPRAPSRRSISRSPRVSRKSISRSPIRSSARSSGRVPLRSISRSPVRVPSRGNRRSYSRSPRGRSLSKSVSPDVSPKRIRRGRGFSERYSYARRYRTPSRSPVRSYRHNGRSDRDRYSGYRRYSPRRNRSPPPRRRTPPRFVFCKCSGVGGAGRLLYHAAHVTEPDIIVEAVVLYTAVHLSMHIDLVLRGAGLCPGAGVLHDPRLQWNQNLHGMRAGTAGQGPQGPSLKAQMGRKGLFLMEMVPPIQAKGGIHL</sequence>
<dbReference type="Proteomes" id="UP001189624">
    <property type="component" value="Chromosome 8"/>
</dbReference>
<name>A0AA86VUQ8_9FABA</name>
<dbReference type="PROSITE" id="PS50072">
    <property type="entry name" value="CSA_PPIASE_2"/>
    <property type="match status" value="1"/>
</dbReference>
<feature type="compositionally biased region" description="Low complexity" evidence="2">
    <location>
        <begin position="749"/>
        <end position="778"/>
    </location>
</feature>
<protein>
    <recommendedName>
        <fullName evidence="3">PPIase cyclophilin-type domain-containing protein</fullName>
    </recommendedName>
</protein>
<organism evidence="4 5">
    <name type="scientific">Sphenostylis stenocarpa</name>
    <dbReference type="NCBI Taxonomy" id="92480"/>
    <lineage>
        <taxon>Eukaryota</taxon>
        <taxon>Viridiplantae</taxon>
        <taxon>Streptophyta</taxon>
        <taxon>Embryophyta</taxon>
        <taxon>Tracheophyta</taxon>
        <taxon>Spermatophyta</taxon>
        <taxon>Magnoliopsida</taxon>
        <taxon>eudicotyledons</taxon>
        <taxon>Gunneridae</taxon>
        <taxon>Pentapetalae</taxon>
        <taxon>rosids</taxon>
        <taxon>fabids</taxon>
        <taxon>Fabales</taxon>
        <taxon>Fabaceae</taxon>
        <taxon>Papilionoideae</taxon>
        <taxon>50 kb inversion clade</taxon>
        <taxon>NPAAA clade</taxon>
        <taxon>indigoferoid/millettioid clade</taxon>
        <taxon>Phaseoleae</taxon>
        <taxon>Sphenostylis</taxon>
    </lineage>
</organism>
<feature type="compositionally biased region" description="Basic residues" evidence="2">
    <location>
        <begin position="493"/>
        <end position="507"/>
    </location>
</feature>
<evidence type="ECO:0000259" key="3">
    <source>
        <dbReference type="PROSITE" id="PS50072"/>
    </source>
</evidence>
<reference evidence="4" key="1">
    <citation type="submission" date="2023-10" db="EMBL/GenBank/DDBJ databases">
        <authorList>
            <person name="Domelevo Entfellner J.-B."/>
        </authorList>
    </citation>
    <scope>NUCLEOTIDE SEQUENCE</scope>
</reference>
<feature type="compositionally biased region" description="Basic residues" evidence="2">
    <location>
        <begin position="544"/>
        <end position="560"/>
    </location>
</feature>
<feature type="compositionally biased region" description="Low complexity" evidence="2">
    <location>
        <begin position="588"/>
        <end position="614"/>
    </location>
</feature>
<accession>A0AA86VUQ8</accession>
<evidence type="ECO:0000313" key="4">
    <source>
        <dbReference type="EMBL" id="CAJ1972099.1"/>
    </source>
</evidence>
<dbReference type="AlphaFoldDB" id="A0AA86VUQ8"/>
<feature type="compositionally biased region" description="Polar residues" evidence="2">
    <location>
        <begin position="524"/>
        <end position="534"/>
    </location>
</feature>
<comment type="similarity">
    <text evidence="1">Belongs to the cyclophilin-type PPIase family.</text>
</comment>
<feature type="compositionally biased region" description="Basic residues" evidence="2">
    <location>
        <begin position="732"/>
        <end position="748"/>
    </location>
</feature>
<proteinExistence type="inferred from homology"/>
<dbReference type="PANTHER" id="PTHR11071:SF561">
    <property type="entry name" value="PEPTIDYL-PROLYL CIS-TRANS ISOMERASE D-RELATED"/>
    <property type="match status" value="1"/>
</dbReference>
<evidence type="ECO:0000313" key="5">
    <source>
        <dbReference type="Proteomes" id="UP001189624"/>
    </source>
</evidence>
<feature type="compositionally biased region" description="Low complexity" evidence="2">
    <location>
        <begin position="785"/>
        <end position="794"/>
    </location>
</feature>
<keyword evidence="5" id="KW-1185">Reference proteome</keyword>